<evidence type="ECO:0000313" key="1">
    <source>
        <dbReference type="EMBL" id="KIM34864.1"/>
    </source>
</evidence>
<name>A0A0C3BS13_HEBCY</name>
<gene>
    <name evidence="1" type="ORF">M413DRAFT_450012</name>
</gene>
<reference evidence="1 2" key="1">
    <citation type="submission" date="2014-04" db="EMBL/GenBank/DDBJ databases">
        <authorList>
            <consortium name="DOE Joint Genome Institute"/>
            <person name="Kuo A."/>
            <person name="Gay G."/>
            <person name="Dore J."/>
            <person name="Kohler A."/>
            <person name="Nagy L.G."/>
            <person name="Floudas D."/>
            <person name="Copeland A."/>
            <person name="Barry K.W."/>
            <person name="Cichocki N."/>
            <person name="Veneault-Fourrey C."/>
            <person name="LaButti K."/>
            <person name="Lindquist E.A."/>
            <person name="Lipzen A."/>
            <person name="Lundell T."/>
            <person name="Morin E."/>
            <person name="Murat C."/>
            <person name="Sun H."/>
            <person name="Tunlid A."/>
            <person name="Henrissat B."/>
            <person name="Grigoriev I.V."/>
            <person name="Hibbett D.S."/>
            <person name="Martin F."/>
            <person name="Nordberg H.P."/>
            <person name="Cantor M.N."/>
            <person name="Hua S.X."/>
        </authorList>
    </citation>
    <scope>NUCLEOTIDE SEQUENCE [LARGE SCALE GENOMIC DNA]</scope>
    <source>
        <strain evidence="2">h7</strain>
    </source>
</reference>
<proteinExistence type="predicted"/>
<dbReference type="HOGENOM" id="CLU_2910294_0_0_1"/>
<dbReference type="Proteomes" id="UP000053424">
    <property type="component" value="Unassembled WGS sequence"/>
</dbReference>
<keyword evidence="2" id="KW-1185">Reference proteome</keyword>
<evidence type="ECO:0000313" key="2">
    <source>
        <dbReference type="Proteomes" id="UP000053424"/>
    </source>
</evidence>
<dbReference type="EMBL" id="KN831848">
    <property type="protein sequence ID" value="KIM34864.1"/>
    <property type="molecule type" value="Genomic_DNA"/>
</dbReference>
<protein>
    <submittedName>
        <fullName evidence="1">Uncharacterized protein</fullName>
    </submittedName>
</protein>
<accession>A0A0C3BS13</accession>
<organism evidence="1 2">
    <name type="scientific">Hebeloma cylindrosporum</name>
    <dbReference type="NCBI Taxonomy" id="76867"/>
    <lineage>
        <taxon>Eukaryota</taxon>
        <taxon>Fungi</taxon>
        <taxon>Dikarya</taxon>
        <taxon>Basidiomycota</taxon>
        <taxon>Agaricomycotina</taxon>
        <taxon>Agaricomycetes</taxon>
        <taxon>Agaricomycetidae</taxon>
        <taxon>Agaricales</taxon>
        <taxon>Agaricineae</taxon>
        <taxon>Hymenogastraceae</taxon>
        <taxon>Hebeloma</taxon>
    </lineage>
</organism>
<reference evidence="2" key="2">
    <citation type="submission" date="2015-01" db="EMBL/GenBank/DDBJ databases">
        <title>Evolutionary Origins and Diversification of the Mycorrhizal Mutualists.</title>
        <authorList>
            <consortium name="DOE Joint Genome Institute"/>
            <consortium name="Mycorrhizal Genomics Consortium"/>
            <person name="Kohler A."/>
            <person name="Kuo A."/>
            <person name="Nagy L.G."/>
            <person name="Floudas D."/>
            <person name="Copeland A."/>
            <person name="Barry K.W."/>
            <person name="Cichocki N."/>
            <person name="Veneault-Fourrey C."/>
            <person name="LaButti K."/>
            <person name="Lindquist E.A."/>
            <person name="Lipzen A."/>
            <person name="Lundell T."/>
            <person name="Morin E."/>
            <person name="Murat C."/>
            <person name="Riley R."/>
            <person name="Ohm R."/>
            <person name="Sun H."/>
            <person name="Tunlid A."/>
            <person name="Henrissat B."/>
            <person name="Grigoriev I.V."/>
            <person name="Hibbett D.S."/>
            <person name="Martin F."/>
        </authorList>
    </citation>
    <scope>NUCLEOTIDE SEQUENCE [LARGE SCALE GENOMIC DNA]</scope>
    <source>
        <strain evidence="2">h7</strain>
    </source>
</reference>
<dbReference type="AlphaFoldDB" id="A0A0C3BS13"/>
<sequence>MQGGRRTDMVIVLDVENQWLRRRWTRGSSPISQGSSSSYAVAVDVDQHTMPPWNGLPTQKTD</sequence>
<feature type="non-terminal residue" evidence="1">
    <location>
        <position position="62"/>
    </location>
</feature>